<evidence type="ECO:0000313" key="4">
    <source>
        <dbReference type="EMBL" id="KAF8393925.1"/>
    </source>
</evidence>
<dbReference type="InterPro" id="IPR050865">
    <property type="entry name" value="BEACH_Domain"/>
</dbReference>
<evidence type="ECO:0000259" key="3">
    <source>
        <dbReference type="PROSITE" id="PS51783"/>
    </source>
</evidence>
<reference evidence="4 5" key="1">
    <citation type="submission" date="2020-04" db="EMBL/GenBank/DDBJ databases">
        <title>Plant Genome Project.</title>
        <authorList>
            <person name="Zhang R.-G."/>
        </authorList>
    </citation>
    <scope>NUCLEOTIDE SEQUENCE [LARGE SCALE GENOMIC DNA]</scope>
    <source>
        <strain evidence="4">YNK0</strain>
        <tissue evidence="4">Leaf</tissue>
    </source>
</reference>
<dbReference type="Pfam" id="PF14844">
    <property type="entry name" value="PH_BEACH"/>
    <property type="match status" value="1"/>
</dbReference>
<proteinExistence type="predicted"/>
<dbReference type="SUPFAM" id="SSF81837">
    <property type="entry name" value="BEACH domain"/>
    <property type="match status" value="1"/>
</dbReference>
<evidence type="ECO:0000259" key="2">
    <source>
        <dbReference type="PROSITE" id="PS50197"/>
    </source>
</evidence>
<dbReference type="PANTHER" id="PTHR13743:SF157">
    <property type="entry name" value="BEACH DOMAIN-CONTAINING PROTEIN C2"/>
    <property type="match status" value="1"/>
</dbReference>
<feature type="compositionally biased region" description="Acidic residues" evidence="1">
    <location>
        <begin position="58"/>
        <end position="67"/>
    </location>
</feature>
<dbReference type="CDD" id="cd01201">
    <property type="entry name" value="PH_BEACH"/>
    <property type="match status" value="1"/>
</dbReference>
<dbReference type="InterPro" id="IPR000409">
    <property type="entry name" value="BEACH_dom"/>
</dbReference>
<dbReference type="EMBL" id="JABCRI010000014">
    <property type="protein sequence ID" value="KAF8393925.1"/>
    <property type="molecule type" value="Genomic_DNA"/>
</dbReference>
<dbReference type="AlphaFoldDB" id="A0A834YUI9"/>
<dbReference type="Gene3D" id="1.10.1540.10">
    <property type="entry name" value="BEACH domain"/>
    <property type="match status" value="3"/>
</dbReference>
<organism evidence="4 5">
    <name type="scientific">Tetracentron sinense</name>
    <name type="common">Spur-leaf</name>
    <dbReference type="NCBI Taxonomy" id="13715"/>
    <lineage>
        <taxon>Eukaryota</taxon>
        <taxon>Viridiplantae</taxon>
        <taxon>Streptophyta</taxon>
        <taxon>Embryophyta</taxon>
        <taxon>Tracheophyta</taxon>
        <taxon>Spermatophyta</taxon>
        <taxon>Magnoliopsida</taxon>
        <taxon>Trochodendrales</taxon>
        <taxon>Trochodendraceae</taxon>
        <taxon>Tetracentron</taxon>
    </lineage>
</organism>
<feature type="region of interest" description="Disordered" evidence="1">
    <location>
        <begin position="58"/>
        <end position="89"/>
    </location>
</feature>
<dbReference type="PROSITE" id="PS50197">
    <property type="entry name" value="BEACH"/>
    <property type="match status" value="1"/>
</dbReference>
<evidence type="ECO:0000256" key="1">
    <source>
        <dbReference type="SAM" id="MobiDB-lite"/>
    </source>
</evidence>
<name>A0A834YUI9_TETSI</name>
<keyword evidence="5" id="KW-1185">Reference proteome</keyword>
<dbReference type="InterPro" id="IPR036372">
    <property type="entry name" value="BEACH_dom_sf"/>
</dbReference>
<dbReference type="InterPro" id="IPR023362">
    <property type="entry name" value="PH-BEACH_dom"/>
</dbReference>
<comment type="caution">
    <text evidence="4">The sequence shown here is derived from an EMBL/GenBank/DDBJ whole genome shotgun (WGS) entry which is preliminary data.</text>
</comment>
<dbReference type="SMART" id="SM01026">
    <property type="entry name" value="Beach"/>
    <property type="match status" value="1"/>
</dbReference>
<dbReference type="PROSITE" id="PS51783">
    <property type="entry name" value="PH_BEACH"/>
    <property type="match status" value="1"/>
</dbReference>
<sequence>MESSSRMMRCLRKNYKGSDHFGAAADYEDHLQMKHDQENVTFPSTASILVAEAISMEEVTEDDEQTDTDNREGKTYVMEPSGDNQQRLPTTAEAPLRISLESRDAQVSSDTDLIQNPSAVAPGYNPSELDERIILELSSSMVRPSRVIRGTFQITTKRINFIIVDHIADNAAVDGLDSSSEIRDQEKDCSWLMSSLHQMFSRRYLLRRSALELFMVDWSNFFDFGSIEGRKNAYQAIVQARPLHLNNMFLVTQRPEQLLKRTQLMERWARWEISNFEYLIQLNTLAGRSYNDITQPVGALNTDRLKKFKERCSSFDDPLIPKFYYGSHYSSAGTVLYYLVRVEPFTTLSIHLQGGKFDHADRMFSDIAATWNGVLEDMSDVKELVPELFYIPEILTNENSIDFGTTQLGGKLGIYKQRGKEAIMANNVFFYLTYEGTVDIDKITNPQDPLIKALEYVIGDSNSLDGRLEAAQTDVEWTDVESLINELQQIEGIQSVSKGHFFLGFSSNLSENISFLCHLVLKLSAIDLSFPFQVYMASKFENQYKLLARSENKVQGA</sequence>
<gene>
    <name evidence="4" type="ORF">HHK36_020127</name>
</gene>
<dbReference type="Proteomes" id="UP000655225">
    <property type="component" value="Unassembled WGS sequence"/>
</dbReference>
<dbReference type="Gene3D" id="2.30.29.30">
    <property type="entry name" value="Pleckstrin-homology domain (PH domain)/Phosphotyrosine-binding domain (PTB)"/>
    <property type="match status" value="1"/>
</dbReference>
<dbReference type="PANTHER" id="PTHR13743">
    <property type="entry name" value="BEIGE/BEACH-RELATED"/>
    <property type="match status" value="1"/>
</dbReference>
<dbReference type="SUPFAM" id="SSF50729">
    <property type="entry name" value="PH domain-like"/>
    <property type="match status" value="1"/>
</dbReference>
<evidence type="ECO:0000313" key="5">
    <source>
        <dbReference type="Proteomes" id="UP000655225"/>
    </source>
</evidence>
<feature type="domain" description="BEACH-type PH" evidence="3">
    <location>
        <begin position="128"/>
        <end position="238"/>
    </location>
</feature>
<protein>
    <submittedName>
        <fullName evidence="4">Uncharacterized protein</fullName>
    </submittedName>
</protein>
<dbReference type="InterPro" id="IPR011993">
    <property type="entry name" value="PH-like_dom_sf"/>
</dbReference>
<dbReference type="Pfam" id="PF02138">
    <property type="entry name" value="Beach"/>
    <property type="match status" value="1"/>
</dbReference>
<feature type="domain" description="BEACH" evidence="2">
    <location>
        <begin position="224"/>
        <end position="525"/>
    </location>
</feature>
<accession>A0A834YUI9</accession>
<dbReference type="CDD" id="cd06071">
    <property type="entry name" value="Beach"/>
    <property type="match status" value="1"/>
</dbReference>
<dbReference type="OrthoDB" id="26681at2759"/>